<proteinExistence type="predicted"/>
<protein>
    <submittedName>
        <fullName evidence="2">Xylan esterase</fullName>
    </submittedName>
</protein>
<feature type="domain" description="Acetyl xylan esterase" evidence="1">
    <location>
        <begin position="132"/>
        <end position="305"/>
    </location>
</feature>
<name>A0A512CHW5_9BACT</name>
<dbReference type="Gene3D" id="3.40.50.1820">
    <property type="entry name" value="alpha/beta hydrolase"/>
    <property type="match status" value="2"/>
</dbReference>
<dbReference type="Pfam" id="PF05448">
    <property type="entry name" value="AXE1"/>
    <property type="match status" value="1"/>
</dbReference>
<dbReference type="InterPro" id="IPR050261">
    <property type="entry name" value="FrsA_esterase"/>
</dbReference>
<dbReference type="Proteomes" id="UP000321301">
    <property type="component" value="Unassembled WGS sequence"/>
</dbReference>
<dbReference type="SUPFAM" id="SSF53474">
    <property type="entry name" value="alpha/beta-Hydrolases"/>
    <property type="match status" value="2"/>
</dbReference>
<reference evidence="2 3" key="1">
    <citation type="submission" date="2019-07" db="EMBL/GenBank/DDBJ databases">
        <title>Whole genome shotgun sequence of Cyclobacterium qasimii NBRC 106168.</title>
        <authorList>
            <person name="Hosoyama A."/>
            <person name="Uohara A."/>
            <person name="Ohji S."/>
            <person name="Ichikawa N."/>
        </authorList>
    </citation>
    <scope>NUCLEOTIDE SEQUENCE [LARGE SCALE GENOMIC DNA]</scope>
    <source>
        <strain evidence="2 3">NBRC 106168</strain>
    </source>
</reference>
<evidence type="ECO:0000313" key="3">
    <source>
        <dbReference type="Proteomes" id="UP000321301"/>
    </source>
</evidence>
<accession>A0A512CHW5</accession>
<dbReference type="PANTHER" id="PTHR22946">
    <property type="entry name" value="DIENELACTONE HYDROLASE DOMAIN-CONTAINING PROTEIN-RELATED"/>
    <property type="match status" value="1"/>
</dbReference>
<evidence type="ECO:0000259" key="1">
    <source>
        <dbReference type="Pfam" id="PF05448"/>
    </source>
</evidence>
<dbReference type="AlphaFoldDB" id="A0A512CHW5"/>
<evidence type="ECO:0000313" key="2">
    <source>
        <dbReference type="EMBL" id="GEO23785.1"/>
    </source>
</evidence>
<organism evidence="2 3">
    <name type="scientific">Cyclobacterium qasimii</name>
    <dbReference type="NCBI Taxonomy" id="1350429"/>
    <lineage>
        <taxon>Bacteria</taxon>
        <taxon>Pseudomonadati</taxon>
        <taxon>Bacteroidota</taxon>
        <taxon>Cytophagia</taxon>
        <taxon>Cytophagales</taxon>
        <taxon>Cyclobacteriaceae</taxon>
        <taxon>Cyclobacterium</taxon>
    </lineage>
</organism>
<comment type="caution">
    <text evidence="2">The sequence shown here is derived from an EMBL/GenBank/DDBJ whole genome shotgun (WGS) entry which is preliminary data.</text>
</comment>
<dbReference type="InterPro" id="IPR029058">
    <property type="entry name" value="AB_hydrolase_fold"/>
</dbReference>
<dbReference type="InterPro" id="IPR008391">
    <property type="entry name" value="AXE1_dom"/>
</dbReference>
<sequence length="750" mass="84216">MQKEMDFESLLSSYMKLIKKRLSIQNKFLGKIFFVIVLLSLSSNSNAQKELDVIKDWKGFSNAPNALYDHITDQAYGLLNERKIEVENLRSTDDWLKYQEKVKGSLKKVIGEFPARTPLNSKIVSTIEKDFYRVENILFESQPNFYVTSSLFIPSSVKEGDKVPTIVYCSGHTAQGYRGGYQQIILNLVKKGFVVFAYDPIGQGERFQYFDSVNNESIVGAVTREHAYSTAQIFLNGSSLTKYMIWDGIRAVDYLLTRNFVDGSRIGMTGRSGGGFQTAYISPFDDRIDAIAVENHITTYTRMLQSIGPREGEQNIIGMFSNKIDHADFLIAVAPKPALMITTTNDIFNIDGSKEAEEEISKMYKAYDKEDNFGRVEDLAAHSSTKKNREATYAFFQQHLDNPGDPFDEELVPLSEEELQVTPTGQVSTSFDNYESVFSLNKKEAEKLNEKLKRSRKAIEDYPAKVVEYAKQLSGYIKPGTNPKPVLTGSIRKTGYLIEKYFIKGEGDYPVPYLLFTPDASNKKAIIYLHPDGKIASSSESNEIEDVVNQGYTVLVPDLIGTGETGPGEWLGGSYFDHAYNKGLIYQIWYPSVMIGRSILGIRVSDVLRLVQVIKENDEIKEIRGIAHEQMSPVLLHAAAFEKSITHVALIKPYSSYRSIVASRFYAPQFIDNAVAGSLQYYDLPDLAAGLAPIKLLISGITDGNGKHENLSIINEDIEIIKSGFKNTGTENNLFILDNASIEDLYNFFD</sequence>
<dbReference type="EMBL" id="BJYV01000027">
    <property type="protein sequence ID" value="GEO23785.1"/>
    <property type="molecule type" value="Genomic_DNA"/>
</dbReference>
<dbReference type="PANTHER" id="PTHR22946:SF8">
    <property type="entry name" value="ACETYL XYLAN ESTERASE DOMAIN-CONTAINING PROTEIN"/>
    <property type="match status" value="1"/>
</dbReference>
<keyword evidence="3" id="KW-1185">Reference proteome</keyword>
<gene>
    <name evidence="2" type="ORF">CQA01_43190</name>
</gene>